<dbReference type="Proteomes" id="UP000318833">
    <property type="component" value="Unassembled WGS sequence"/>
</dbReference>
<name>A0A554VRI7_9FLAO</name>
<reference evidence="1 2" key="1">
    <citation type="submission" date="2019-07" db="EMBL/GenBank/DDBJ databases">
        <title>The draft genome sequence of Aquimarina algiphila M91.</title>
        <authorList>
            <person name="Meng X."/>
        </authorList>
    </citation>
    <scope>NUCLEOTIDE SEQUENCE [LARGE SCALE GENOMIC DNA]</scope>
    <source>
        <strain evidence="1 2">M91</strain>
    </source>
</reference>
<organism evidence="1 2">
    <name type="scientific">Aquimarina algiphila</name>
    <dbReference type="NCBI Taxonomy" id="2047982"/>
    <lineage>
        <taxon>Bacteria</taxon>
        <taxon>Pseudomonadati</taxon>
        <taxon>Bacteroidota</taxon>
        <taxon>Flavobacteriia</taxon>
        <taxon>Flavobacteriales</taxon>
        <taxon>Flavobacteriaceae</taxon>
        <taxon>Aquimarina</taxon>
    </lineage>
</organism>
<dbReference type="RefSeq" id="WP_143915180.1">
    <property type="nucleotide sequence ID" value="NZ_CANMXV010000003.1"/>
</dbReference>
<dbReference type="EMBL" id="VLNR01000002">
    <property type="protein sequence ID" value="TSE11256.1"/>
    <property type="molecule type" value="Genomic_DNA"/>
</dbReference>
<accession>A0A554VRI7</accession>
<keyword evidence="2" id="KW-1185">Reference proteome</keyword>
<gene>
    <name evidence="1" type="ORF">FOF46_01110</name>
</gene>
<evidence type="ECO:0000313" key="2">
    <source>
        <dbReference type="Proteomes" id="UP000318833"/>
    </source>
</evidence>
<sequence>MSWCIKHGLKIYPQHTMRGYKIIVAKKKNGRWKEELGTMVFPKNPNSKQPKWWEKIFELYEHYYDKYYPRINKQNDL</sequence>
<comment type="caution">
    <text evidence="1">The sequence shown here is derived from an EMBL/GenBank/DDBJ whole genome shotgun (WGS) entry which is preliminary data.</text>
</comment>
<dbReference type="AlphaFoldDB" id="A0A554VRI7"/>
<protein>
    <submittedName>
        <fullName evidence="1">Uncharacterized protein</fullName>
    </submittedName>
</protein>
<evidence type="ECO:0000313" key="1">
    <source>
        <dbReference type="EMBL" id="TSE11256.1"/>
    </source>
</evidence>
<proteinExistence type="predicted"/>